<protein>
    <submittedName>
        <fullName evidence="4">Uncharacterized protein</fullName>
    </submittedName>
</protein>
<keyword evidence="1" id="KW-0175">Coiled coil</keyword>
<dbReference type="EMBL" id="OV121133">
    <property type="protein sequence ID" value="CAH0552226.1"/>
    <property type="molecule type" value="Genomic_DNA"/>
</dbReference>
<feature type="coiled-coil region" evidence="1">
    <location>
        <begin position="495"/>
        <end position="529"/>
    </location>
</feature>
<feature type="region of interest" description="Disordered" evidence="2">
    <location>
        <begin position="1611"/>
        <end position="1640"/>
    </location>
</feature>
<proteinExistence type="predicted"/>
<keyword evidence="3" id="KW-1133">Transmembrane helix</keyword>
<evidence type="ECO:0000256" key="3">
    <source>
        <dbReference type="SAM" id="Phobius"/>
    </source>
</evidence>
<dbReference type="PANTHER" id="PTHR23159">
    <property type="entry name" value="CENTROSOMAL PROTEIN 2"/>
    <property type="match status" value="1"/>
</dbReference>
<keyword evidence="3" id="KW-0472">Membrane</keyword>
<keyword evidence="3" id="KW-0812">Transmembrane</keyword>
<feature type="coiled-coil region" evidence="1">
    <location>
        <begin position="579"/>
        <end position="928"/>
    </location>
</feature>
<reference evidence="4" key="1">
    <citation type="submission" date="2021-12" db="EMBL/GenBank/DDBJ databases">
        <authorList>
            <person name="King R."/>
        </authorList>
    </citation>
    <scope>NUCLEOTIDE SEQUENCE</scope>
</reference>
<feature type="transmembrane region" description="Helical" evidence="3">
    <location>
        <begin position="1650"/>
        <end position="1671"/>
    </location>
</feature>
<feature type="coiled-coil region" evidence="1">
    <location>
        <begin position="977"/>
        <end position="1004"/>
    </location>
</feature>
<name>A0A9P0AX34_BRAAE</name>
<dbReference type="OrthoDB" id="10062605at2759"/>
<feature type="compositionally biased region" description="Polar residues" evidence="2">
    <location>
        <begin position="1611"/>
        <end position="1621"/>
    </location>
</feature>
<dbReference type="Proteomes" id="UP001154078">
    <property type="component" value="Chromosome 2"/>
</dbReference>
<evidence type="ECO:0000313" key="4">
    <source>
        <dbReference type="EMBL" id="CAH0552226.1"/>
    </source>
</evidence>
<keyword evidence="5" id="KW-1185">Reference proteome</keyword>
<gene>
    <name evidence="4" type="ORF">MELIAE_LOCUS4650</name>
</gene>
<organism evidence="4 5">
    <name type="scientific">Brassicogethes aeneus</name>
    <name type="common">Rape pollen beetle</name>
    <name type="synonym">Meligethes aeneus</name>
    <dbReference type="NCBI Taxonomy" id="1431903"/>
    <lineage>
        <taxon>Eukaryota</taxon>
        <taxon>Metazoa</taxon>
        <taxon>Ecdysozoa</taxon>
        <taxon>Arthropoda</taxon>
        <taxon>Hexapoda</taxon>
        <taxon>Insecta</taxon>
        <taxon>Pterygota</taxon>
        <taxon>Neoptera</taxon>
        <taxon>Endopterygota</taxon>
        <taxon>Coleoptera</taxon>
        <taxon>Polyphaga</taxon>
        <taxon>Cucujiformia</taxon>
        <taxon>Nitidulidae</taxon>
        <taxon>Meligethinae</taxon>
        <taxon>Brassicogethes</taxon>
    </lineage>
</organism>
<feature type="coiled-coil region" evidence="1">
    <location>
        <begin position="1039"/>
        <end position="1196"/>
    </location>
</feature>
<evidence type="ECO:0000256" key="1">
    <source>
        <dbReference type="SAM" id="Coils"/>
    </source>
</evidence>
<feature type="coiled-coil region" evidence="1">
    <location>
        <begin position="173"/>
        <end position="322"/>
    </location>
</feature>
<evidence type="ECO:0000256" key="2">
    <source>
        <dbReference type="SAM" id="MobiDB-lite"/>
    </source>
</evidence>
<evidence type="ECO:0000313" key="5">
    <source>
        <dbReference type="Proteomes" id="UP001154078"/>
    </source>
</evidence>
<sequence length="1701" mass="197043">MEEKQQDIEDFMTEITAVMVKIYSSCDVEVTDSVKVSQLIDFIKPYFNEELTRLECLRQTLDPDNNDVSVSSETFYKAMTDWAKKMSSEEANESFCGSPCRLDNIDKEMLYNQSTPRTSFGQKLLNGSLELLNLSNVSSYSTNGSKTMGADATLYEERIKMLQFEIGKSKSEMALMRNQLTNFEELNECLQLDIVKTNKKLHAEQLEKENLVQQIRELEELKDELISYRKKIDELMRQKNSTEKENEKLSNRVKEIEEAREKLDRKNEESFKKEQELKNKLYAIKVDLDCKETEILELNQLNDNLKNHLNQNRELISCMESEIEELKVYRQGHENARQNQLNSPSFIYKNLLEAFSNYPTYTSNDFSPPQRPITPPTNTMSPIPIWRAKSTENLSLQLENGNGLNLRRQVLTKSASATNNANRSLIFSEEGAGDGDQFFMDADDSFTRHQEFLKIIDTQFNKRDSLQAEFSKVKDGFGCKCRLTIEEKDKIIGDLKEMLDDHRNISEKLAVLEEKNASLRMEKLDLQKNLCEVEVTLADLESAKSDMEYDLFKATTEIKNVKTERDQVSFDKVLMENKIKLMDRDVKALREAIEAKTLEIESLKEKTCELEKYLFFEDLSKKLEEKINEKNEALKCLEEDNKRLKRNLENFTCKTTEEKNSALKLLTNEIDDLKDALEKKNVEIAELLENIKSTADWKKLLQDKLQGEIYEKNLKLQNLLDENERLKSNVTDLKTQLSLAVDNKEELSNVNSRIMETMKQLEDHLSQKSLLVAGLMEIKEKLAQSLLQAEQAVENKMTEVLRLKDRLQKDLSLKNDLWVEIKKLEGENRDLKVQSEEMAKQRDSFKEKYTDKSDIVKNQEALLKSLEKKIEEEQEKNLSVRVLEIDVKEKDRKILLLESHKERHLEAKKELEENNNTIDKVVDKLAKMFEEDLNGLMRLQKLENLAVKCENNNNLSIKIVEKLSKGKNIDLLEGSPMEKIQALVEELSKRQKESVEELEKLRTSREFAKSRMKKEDSVKKTSSETSLHKNNFGKQQVKIDRLEERLDVTLKRLDASERKCKESEKTLKELMKLKNDYEEMLKAKSEELMRLKNESAEVLKAKSEELMQLNNESKEVEEKLTDLEKQLEKNLVDLKNLQADKNIAEQRLMLRGKETADLYANYSDLKRRFDENRTALRDLETQNAQLTQEKYSLMSEEDSLREQLCKARRDLAEVSGKSEDLKSLNEAEEKLKGTVGLLKTSEMELNCVKGKVDRLREEVLKFDEQMKGRNGVLLSGRQELGRILVKVLNVLRKTDDLLSYNENYDKLFNEVTAGNFNENTADVEVEVKKLGKQIKVAVFLLEIVAIRFPKHMDLNDATNSEAEQVDNRFLVPDGSHNKVLKRFTLRPGRLIASRPMSPDSPSLDVEDAELNLNENKNPESPDSDAVKCESWMKSFEESFDTADGDHSHYFNKLDDLENFCSDIDLQQPFPNVTDLFLEKLGLHETSELTNFSKEETENLFTTLVIQLAIDSKDYPERRLKQKEQCIEVHDKMLKLLKEINFRLRDHKCIGASDSIKPIFIIVEEARQLVQLVATSCAQYGVVSYEGRMTKCWNLVTNYTAQLRQVQSQSTVKMVDSPTQTARMRKESSRDRRSLERVAQETREVTRSRPYALFIMGGITLAFFLLFVGSMVHLQCRMVSPESVPCPLDFLMHKTIHGPKPF</sequence>
<dbReference type="PANTHER" id="PTHR23159:SF31">
    <property type="entry name" value="CENTROSOME-ASSOCIATED PROTEIN CEP250 ISOFORM X1"/>
    <property type="match status" value="1"/>
</dbReference>
<feature type="compositionally biased region" description="Basic and acidic residues" evidence="2">
    <location>
        <begin position="1623"/>
        <end position="1640"/>
    </location>
</feature>
<accession>A0A9P0AX34</accession>